<dbReference type="Gene3D" id="3.40.50.2300">
    <property type="match status" value="1"/>
</dbReference>
<name>A0A1J0GDA8_9CLOT</name>
<keyword evidence="3" id="KW-0238">DNA-binding</keyword>
<dbReference type="Pfam" id="PF00072">
    <property type="entry name" value="Response_reg"/>
    <property type="match status" value="1"/>
</dbReference>
<dbReference type="InterPro" id="IPR018062">
    <property type="entry name" value="HTH_AraC-typ_CS"/>
</dbReference>
<dbReference type="PROSITE" id="PS00041">
    <property type="entry name" value="HTH_ARAC_FAMILY_1"/>
    <property type="match status" value="1"/>
</dbReference>
<evidence type="ECO:0000313" key="9">
    <source>
        <dbReference type="EMBL" id="APC39340.1"/>
    </source>
</evidence>
<keyword evidence="2" id="KW-0805">Transcription regulation</keyword>
<dbReference type="PANTHER" id="PTHR43280:SF2">
    <property type="entry name" value="HTH-TYPE TRANSCRIPTIONAL REGULATOR EXSA"/>
    <property type="match status" value="1"/>
</dbReference>
<evidence type="ECO:0000259" key="8">
    <source>
        <dbReference type="PROSITE" id="PS50110"/>
    </source>
</evidence>
<evidence type="ECO:0000256" key="3">
    <source>
        <dbReference type="ARBA" id="ARBA00023125"/>
    </source>
</evidence>
<dbReference type="InterPro" id="IPR011006">
    <property type="entry name" value="CheY-like_superfamily"/>
</dbReference>
<feature type="modified residue" description="4-aspartylphosphate" evidence="6">
    <location>
        <position position="55"/>
    </location>
</feature>
<dbReference type="InterPro" id="IPR001789">
    <property type="entry name" value="Sig_transdc_resp-reg_receiver"/>
</dbReference>
<dbReference type="SMART" id="SM00342">
    <property type="entry name" value="HTH_ARAC"/>
    <property type="match status" value="1"/>
</dbReference>
<dbReference type="SUPFAM" id="SSF52172">
    <property type="entry name" value="CheY-like"/>
    <property type="match status" value="1"/>
</dbReference>
<keyword evidence="4" id="KW-0804">Transcription</keyword>
<dbReference type="AlphaFoldDB" id="A0A1J0GDA8"/>
<feature type="domain" description="HTH araC/xylS-type" evidence="7">
    <location>
        <begin position="409"/>
        <end position="508"/>
    </location>
</feature>
<reference evidence="10" key="1">
    <citation type="journal article" date="2016" name="Front. Microbiol.">
        <title>Complete Genome Sequence of Clostridium estertheticum DSM 8809, a Microbe Identified in Spoiled Vacuum Packed Beef.</title>
        <authorList>
            <person name="Yu Z."/>
            <person name="Gunn L."/>
            <person name="Brennan E."/>
            <person name="Reid R."/>
            <person name="Wall P.G."/>
            <person name="Gaora O.P."/>
            <person name="Hurley D."/>
            <person name="Bolton D."/>
            <person name="Fanning S."/>
        </authorList>
    </citation>
    <scope>NUCLEOTIDE SEQUENCE [LARGE SCALE GENOMIC DNA]</scope>
    <source>
        <strain evidence="10">DSM 8809</strain>
    </source>
</reference>
<dbReference type="InterPro" id="IPR009057">
    <property type="entry name" value="Homeodomain-like_sf"/>
</dbReference>
<dbReference type="GO" id="GO:0043565">
    <property type="term" value="F:sequence-specific DNA binding"/>
    <property type="evidence" value="ECO:0007669"/>
    <property type="project" value="InterPro"/>
</dbReference>
<evidence type="ECO:0000313" key="10">
    <source>
        <dbReference type="Proteomes" id="UP000182569"/>
    </source>
</evidence>
<dbReference type="STRING" id="1552.A7L45_04335"/>
<gene>
    <name evidence="9" type="ORF">A7L45_04335</name>
</gene>
<dbReference type="RefSeq" id="WP_071611633.1">
    <property type="nucleotide sequence ID" value="NZ_CP015756.1"/>
</dbReference>
<dbReference type="Proteomes" id="UP000182569">
    <property type="component" value="Chromosome"/>
</dbReference>
<dbReference type="InterPro" id="IPR018060">
    <property type="entry name" value="HTH_AraC"/>
</dbReference>
<dbReference type="Pfam" id="PF12833">
    <property type="entry name" value="HTH_18"/>
    <property type="match status" value="1"/>
</dbReference>
<organism evidence="9 10">
    <name type="scientific">Clostridium estertheticum subsp. estertheticum</name>
    <dbReference type="NCBI Taxonomy" id="1552"/>
    <lineage>
        <taxon>Bacteria</taxon>
        <taxon>Bacillati</taxon>
        <taxon>Bacillota</taxon>
        <taxon>Clostridia</taxon>
        <taxon>Eubacteriales</taxon>
        <taxon>Clostridiaceae</taxon>
        <taxon>Clostridium</taxon>
    </lineage>
</organism>
<evidence type="ECO:0000259" key="7">
    <source>
        <dbReference type="PROSITE" id="PS01124"/>
    </source>
</evidence>
<dbReference type="PANTHER" id="PTHR43280">
    <property type="entry name" value="ARAC-FAMILY TRANSCRIPTIONAL REGULATOR"/>
    <property type="match status" value="1"/>
</dbReference>
<dbReference type="OrthoDB" id="384217at2"/>
<evidence type="ECO:0000256" key="1">
    <source>
        <dbReference type="ARBA" id="ARBA00018672"/>
    </source>
</evidence>
<keyword evidence="10" id="KW-1185">Reference proteome</keyword>
<dbReference type="GO" id="GO:0000160">
    <property type="term" value="P:phosphorelay signal transduction system"/>
    <property type="evidence" value="ECO:0007669"/>
    <property type="project" value="InterPro"/>
</dbReference>
<evidence type="ECO:0000256" key="5">
    <source>
        <dbReference type="ARBA" id="ARBA00024867"/>
    </source>
</evidence>
<evidence type="ECO:0000256" key="4">
    <source>
        <dbReference type="ARBA" id="ARBA00023163"/>
    </source>
</evidence>
<dbReference type="Gene3D" id="1.10.10.60">
    <property type="entry name" value="Homeodomain-like"/>
    <property type="match status" value="2"/>
</dbReference>
<evidence type="ECO:0000256" key="6">
    <source>
        <dbReference type="PROSITE-ProRule" id="PRU00169"/>
    </source>
</evidence>
<proteinExistence type="predicted"/>
<feature type="domain" description="Response regulatory" evidence="8">
    <location>
        <begin position="3"/>
        <end position="120"/>
    </location>
</feature>
<dbReference type="GO" id="GO:0003700">
    <property type="term" value="F:DNA-binding transcription factor activity"/>
    <property type="evidence" value="ECO:0007669"/>
    <property type="project" value="InterPro"/>
</dbReference>
<dbReference type="KEGG" id="ceu:A7L45_04335"/>
<dbReference type="PRINTS" id="PR00032">
    <property type="entry name" value="HTHARAC"/>
</dbReference>
<dbReference type="SMART" id="SM00448">
    <property type="entry name" value="REC"/>
    <property type="match status" value="1"/>
</dbReference>
<dbReference type="CDD" id="cd17536">
    <property type="entry name" value="REC_YesN-like"/>
    <property type="match status" value="1"/>
</dbReference>
<comment type="function">
    <text evidence="5">May play the central regulatory role in sporulation. It may be an element of the effector pathway responsible for the activation of sporulation genes in response to nutritional stress. Spo0A may act in concert with spo0H (a sigma factor) to control the expression of some genes that are critical to the sporulation process.</text>
</comment>
<dbReference type="PROSITE" id="PS01124">
    <property type="entry name" value="HTH_ARAC_FAMILY_2"/>
    <property type="match status" value="1"/>
</dbReference>
<evidence type="ECO:0000256" key="2">
    <source>
        <dbReference type="ARBA" id="ARBA00023015"/>
    </source>
</evidence>
<protein>
    <recommendedName>
        <fullName evidence="1">Stage 0 sporulation protein A homolog</fullName>
    </recommendedName>
</protein>
<keyword evidence="6" id="KW-0597">Phosphoprotein</keyword>
<dbReference type="PROSITE" id="PS50110">
    <property type="entry name" value="RESPONSE_REGULATORY"/>
    <property type="match status" value="1"/>
</dbReference>
<dbReference type="EMBL" id="CP015756">
    <property type="protein sequence ID" value="APC39340.1"/>
    <property type="molecule type" value="Genomic_DNA"/>
</dbReference>
<accession>A0A1J0GDA8</accession>
<sequence length="510" mass="58824">MIKVLIVDDEIFTREGIIAEIPWAKLGPIEIEQAYDGINALEVAEKFEPDILLTDVKMPRMNGVELSFELRKTYPTCEIIFLSGYSDKQYLKSAIELKAVSYVEKPIDIEELQSAIKNAITLKLKETENTLNIKNDIALKLIQKNADFYNLGKYIDVIPESKLTGTSFITILINILNKDKLMEETVLLELKKIVVKSNFNCILCYKEDDLILMHLYFPADINSLSVNTTLENIYNLISEYLKRFTTFFICQGKKVIGITNIPISYSFAVEALGKAFFYDYNSVIYYDKISLLVYNLDENLIENFTKNLLNEDKQNSILLINRLTSEIKGSASTPINYTKDVYYRLLHQLLKFSYDRNLIINQNDLDNKSPFEYLANSYTLMDIKSYMIEKIHTIFDAVEEKNSNINPVSSILKYIHDNYSDVDLSLQNISNKTYLSTAYMCSIFKEETGTTINSYITKYRINKAKDLLKDPHMKIIDITTKVGYGDGNYFSKIFKKETGLTPSEYKKKFL</sequence>
<dbReference type="InterPro" id="IPR020449">
    <property type="entry name" value="Tscrpt_reg_AraC-type_HTH"/>
</dbReference>
<dbReference type="SUPFAM" id="SSF46689">
    <property type="entry name" value="Homeodomain-like"/>
    <property type="match status" value="1"/>
</dbReference>